<feature type="domain" description="Cupin type-2" evidence="1">
    <location>
        <begin position="31"/>
        <end position="90"/>
    </location>
</feature>
<name>A0A845MGY8_9PROT</name>
<dbReference type="InterPro" id="IPR013096">
    <property type="entry name" value="Cupin_2"/>
</dbReference>
<evidence type="ECO:0000313" key="3">
    <source>
        <dbReference type="Proteomes" id="UP000445696"/>
    </source>
</evidence>
<proteinExistence type="predicted"/>
<dbReference type="SUPFAM" id="SSF51182">
    <property type="entry name" value="RmlC-like cupins"/>
    <property type="match status" value="1"/>
</dbReference>
<organism evidence="2 3">
    <name type="scientific">Sneathiella chungangensis</name>
    <dbReference type="NCBI Taxonomy" id="1418234"/>
    <lineage>
        <taxon>Bacteria</taxon>
        <taxon>Pseudomonadati</taxon>
        <taxon>Pseudomonadota</taxon>
        <taxon>Alphaproteobacteria</taxon>
        <taxon>Sneathiellales</taxon>
        <taxon>Sneathiellaceae</taxon>
        <taxon>Sneathiella</taxon>
    </lineage>
</organism>
<dbReference type="OrthoDB" id="9794183at2"/>
<dbReference type="CDD" id="cd02226">
    <property type="entry name" value="cupin_YdbB-like"/>
    <property type="match status" value="1"/>
</dbReference>
<comment type="caution">
    <text evidence="2">The sequence shown here is derived from an EMBL/GenBank/DDBJ whole genome shotgun (WGS) entry which is preliminary data.</text>
</comment>
<dbReference type="RefSeq" id="WP_161338726.1">
    <property type="nucleotide sequence ID" value="NZ_JBHSDG010000005.1"/>
</dbReference>
<keyword evidence="3" id="KW-1185">Reference proteome</keyword>
<reference evidence="2 3" key="1">
    <citation type="journal article" date="2014" name="Int. J. Syst. Evol. Microbiol.">
        <title>Sneathiella chungangensis sp. nov., isolated from a marine sand, and emended description of the genus Sneathiella.</title>
        <authorList>
            <person name="Siamphan C."/>
            <person name="Kim H."/>
            <person name="Lee J.S."/>
            <person name="Kim W."/>
        </authorList>
    </citation>
    <scope>NUCLEOTIDE SEQUENCE [LARGE SCALE GENOMIC DNA]</scope>
    <source>
        <strain evidence="2 3">KCTC 32476</strain>
    </source>
</reference>
<sequence>MQTVNLQEKFDQFDAYWTPHIVAEANGQHVRIAKLKNSFVWHKHDKEDELFIVVKGTLTVNFRDHVETVREGELLVIPRGVEHLPQSEEEVLLINITRAETTHTGDTVADVTIPLEKMKRL</sequence>
<dbReference type="InterPro" id="IPR052044">
    <property type="entry name" value="PKS_Associated_Protein"/>
</dbReference>
<dbReference type="EMBL" id="WTVA01000003">
    <property type="protein sequence ID" value="MZR22274.1"/>
    <property type="molecule type" value="Genomic_DNA"/>
</dbReference>
<dbReference type="AlphaFoldDB" id="A0A845MGY8"/>
<protein>
    <submittedName>
        <fullName evidence="2">Cupin domain-containing protein</fullName>
    </submittedName>
</protein>
<gene>
    <name evidence="2" type="ORF">GQF03_08025</name>
</gene>
<dbReference type="Pfam" id="PF07883">
    <property type="entry name" value="Cupin_2"/>
    <property type="match status" value="1"/>
</dbReference>
<dbReference type="InterPro" id="IPR011051">
    <property type="entry name" value="RmlC_Cupin_sf"/>
</dbReference>
<dbReference type="PANTHER" id="PTHR36114">
    <property type="entry name" value="16.7 KDA PROTEIN IN WHIE LOCUS"/>
    <property type="match status" value="1"/>
</dbReference>
<evidence type="ECO:0000259" key="1">
    <source>
        <dbReference type="Pfam" id="PF07883"/>
    </source>
</evidence>
<evidence type="ECO:0000313" key="2">
    <source>
        <dbReference type="EMBL" id="MZR22274.1"/>
    </source>
</evidence>
<dbReference type="PANTHER" id="PTHR36114:SF1">
    <property type="entry name" value="16.7 KDA PROTEIN IN WHIE LOCUS"/>
    <property type="match status" value="1"/>
</dbReference>
<dbReference type="InterPro" id="IPR014710">
    <property type="entry name" value="RmlC-like_jellyroll"/>
</dbReference>
<accession>A0A845MGY8</accession>
<dbReference type="Gene3D" id="2.60.120.10">
    <property type="entry name" value="Jelly Rolls"/>
    <property type="match status" value="1"/>
</dbReference>
<dbReference type="Proteomes" id="UP000445696">
    <property type="component" value="Unassembled WGS sequence"/>
</dbReference>